<feature type="transmembrane region" description="Helical" evidence="1">
    <location>
        <begin position="104"/>
        <end position="123"/>
    </location>
</feature>
<dbReference type="RefSeq" id="WP_185062956.1">
    <property type="nucleotide sequence ID" value="NZ_BAABJP010000035.1"/>
</dbReference>
<feature type="transmembrane region" description="Helical" evidence="1">
    <location>
        <begin position="73"/>
        <end position="92"/>
    </location>
</feature>
<sequence>MAVPTSAPRLTAEQLAVDSRPPSKPIKGWAIFGGLWLAFYAYLFVSWVLSDDTARVAPGPTALPGWMSTLFDIYLPFGVLATVAIIYVVVVRPRVREKRFSTDGLLLLTFVLLWFQDPFINFYQPMFTYNSYFLNAGSWVAHVPGWQSISAGSPGRMFQEPLFFILPAYLYMLFPIALACTWVMRRTKARYPNIGTFWLLTIAFVFGFVLDLVCEGAWVRLGFYNYWATVPSLTLFAGHWYQFPIYEALLTSLWWLGFACLRYYKDDKGHTLVERGVDEIRAGAGVKTFMRFLALLGIGSAIYMVTYNIPYQFFNLQAHSWPAEVQERSYFTNYICGPDTDQACPSTSMPLSRRDATHFDPHGNVVVPPGVPAPSTETVKQFSSGG</sequence>
<accession>A0ABP9QRF6</accession>
<feature type="transmembrane region" description="Helical" evidence="1">
    <location>
        <begin position="29"/>
        <end position="49"/>
    </location>
</feature>
<name>A0ABP9QRF6_9PSEU</name>
<keyword evidence="3" id="KW-1185">Reference proteome</keyword>
<keyword evidence="1" id="KW-1133">Transmembrane helix</keyword>
<keyword evidence="1" id="KW-0472">Membrane</keyword>
<feature type="transmembrane region" description="Helical" evidence="1">
    <location>
        <begin position="239"/>
        <end position="261"/>
    </location>
</feature>
<evidence type="ECO:0000256" key="1">
    <source>
        <dbReference type="SAM" id="Phobius"/>
    </source>
</evidence>
<protein>
    <submittedName>
        <fullName evidence="2">Spirocyclase AveC family protein</fullName>
    </submittedName>
</protein>
<feature type="transmembrane region" description="Helical" evidence="1">
    <location>
        <begin position="196"/>
        <end position="219"/>
    </location>
</feature>
<evidence type="ECO:0000313" key="3">
    <source>
        <dbReference type="Proteomes" id="UP001428817"/>
    </source>
</evidence>
<organism evidence="2 3">
    <name type="scientific">Pseudonocardia eucalypti</name>
    <dbReference type="NCBI Taxonomy" id="648755"/>
    <lineage>
        <taxon>Bacteria</taxon>
        <taxon>Bacillati</taxon>
        <taxon>Actinomycetota</taxon>
        <taxon>Actinomycetes</taxon>
        <taxon>Pseudonocardiales</taxon>
        <taxon>Pseudonocardiaceae</taxon>
        <taxon>Pseudonocardia</taxon>
    </lineage>
</organism>
<keyword evidence="1" id="KW-0812">Transmembrane</keyword>
<evidence type="ECO:0000313" key="2">
    <source>
        <dbReference type="EMBL" id="GAA5166364.1"/>
    </source>
</evidence>
<dbReference type="InterPro" id="IPR033459">
    <property type="entry name" value="AveC-like"/>
</dbReference>
<comment type="caution">
    <text evidence="2">The sequence shown here is derived from an EMBL/GenBank/DDBJ whole genome shotgun (WGS) entry which is preliminary data.</text>
</comment>
<feature type="transmembrane region" description="Helical" evidence="1">
    <location>
        <begin position="289"/>
        <end position="309"/>
    </location>
</feature>
<reference evidence="3" key="1">
    <citation type="journal article" date="2019" name="Int. J. Syst. Evol. Microbiol.">
        <title>The Global Catalogue of Microorganisms (GCM) 10K type strain sequencing project: providing services to taxonomists for standard genome sequencing and annotation.</title>
        <authorList>
            <consortium name="The Broad Institute Genomics Platform"/>
            <consortium name="The Broad Institute Genome Sequencing Center for Infectious Disease"/>
            <person name="Wu L."/>
            <person name="Ma J."/>
        </authorList>
    </citation>
    <scope>NUCLEOTIDE SEQUENCE [LARGE SCALE GENOMIC DNA]</scope>
    <source>
        <strain evidence="3">JCM 18303</strain>
    </source>
</reference>
<dbReference type="Proteomes" id="UP001428817">
    <property type="component" value="Unassembled WGS sequence"/>
</dbReference>
<dbReference type="EMBL" id="BAABJP010000035">
    <property type="protein sequence ID" value="GAA5166364.1"/>
    <property type="molecule type" value="Genomic_DNA"/>
</dbReference>
<proteinExistence type="predicted"/>
<dbReference type="Pfam" id="PF17198">
    <property type="entry name" value="AveC_like"/>
    <property type="match status" value="1"/>
</dbReference>
<gene>
    <name evidence="2" type="ORF">GCM10023321_57440</name>
</gene>
<feature type="transmembrane region" description="Helical" evidence="1">
    <location>
        <begin position="162"/>
        <end position="184"/>
    </location>
</feature>